<dbReference type="Gene3D" id="3.30.200.20">
    <property type="entry name" value="Phosphorylase Kinase, domain 1"/>
    <property type="match status" value="1"/>
</dbReference>
<dbReference type="Proteomes" id="UP000542342">
    <property type="component" value="Unassembled WGS sequence"/>
</dbReference>
<dbReference type="PROSITE" id="PS50011">
    <property type="entry name" value="PROTEIN_KINASE_DOM"/>
    <property type="match status" value="1"/>
</dbReference>
<proteinExistence type="predicted"/>
<dbReference type="InterPro" id="IPR011009">
    <property type="entry name" value="Kinase-like_dom_sf"/>
</dbReference>
<dbReference type="Gene3D" id="1.10.510.10">
    <property type="entry name" value="Transferase(Phosphotransferase) domain 1"/>
    <property type="match status" value="1"/>
</dbReference>
<keyword evidence="8" id="KW-1185">Reference proteome</keyword>
<organism evidence="7 8">
    <name type="scientific">Thermogemmata fonticola</name>
    <dbReference type="NCBI Taxonomy" id="2755323"/>
    <lineage>
        <taxon>Bacteria</taxon>
        <taxon>Pseudomonadati</taxon>
        <taxon>Planctomycetota</taxon>
        <taxon>Planctomycetia</taxon>
        <taxon>Gemmatales</taxon>
        <taxon>Gemmataceae</taxon>
        <taxon>Thermogemmata</taxon>
    </lineage>
</organism>
<comment type="caution">
    <text evidence="7">The sequence shown here is derived from an EMBL/GenBank/DDBJ whole genome shotgun (WGS) entry which is preliminary data.</text>
</comment>
<accession>A0A7V8VBY3</accession>
<dbReference type="SMART" id="SM00220">
    <property type="entry name" value="S_TKc"/>
    <property type="match status" value="1"/>
</dbReference>
<feature type="domain" description="Protein kinase" evidence="6">
    <location>
        <begin position="81"/>
        <end position="372"/>
    </location>
</feature>
<dbReference type="Pfam" id="PF00069">
    <property type="entry name" value="Pkinase"/>
    <property type="match status" value="1"/>
</dbReference>
<feature type="region of interest" description="Disordered" evidence="5">
    <location>
        <begin position="401"/>
        <end position="434"/>
    </location>
</feature>
<dbReference type="CDD" id="cd14014">
    <property type="entry name" value="STKc_PknB_like"/>
    <property type="match status" value="1"/>
</dbReference>
<dbReference type="SUPFAM" id="SSF56112">
    <property type="entry name" value="Protein kinase-like (PK-like)"/>
    <property type="match status" value="1"/>
</dbReference>
<dbReference type="PANTHER" id="PTHR43289">
    <property type="entry name" value="MITOGEN-ACTIVATED PROTEIN KINASE KINASE KINASE 20-RELATED"/>
    <property type="match status" value="1"/>
</dbReference>
<evidence type="ECO:0000313" key="8">
    <source>
        <dbReference type="Proteomes" id="UP000542342"/>
    </source>
</evidence>
<dbReference type="InterPro" id="IPR008271">
    <property type="entry name" value="Ser/Thr_kinase_AS"/>
</dbReference>
<keyword evidence="2" id="KW-0547">Nucleotide-binding</keyword>
<name>A0A7V8VBY3_9BACT</name>
<evidence type="ECO:0000256" key="3">
    <source>
        <dbReference type="ARBA" id="ARBA00022777"/>
    </source>
</evidence>
<reference evidence="7 8" key="1">
    <citation type="submission" date="2020-07" db="EMBL/GenBank/DDBJ databases">
        <title>Thermogemmata thermophila gen. nov., sp. nov., a novel moderate thermophilic planctomycete from a Kamchatka hot spring.</title>
        <authorList>
            <person name="Elcheninov A.G."/>
            <person name="Podosokorskaya O.A."/>
            <person name="Kovaleva O.L."/>
            <person name="Novikov A."/>
            <person name="Bonch-Osmolovskaya E.A."/>
            <person name="Toshchakov S.V."/>
            <person name="Kublanov I.V."/>
        </authorList>
    </citation>
    <scope>NUCLEOTIDE SEQUENCE [LARGE SCALE GENOMIC DNA]</scope>
    <source>
        <strain evidence="7 8">2918</strain>
    </source>
</reference>
<gene>
    <name evidence="7" type="ORF">H0921_03360</name>
</gene>
<dbReference type="EMBL" id="JACEFB010000001">
    <property type="protein sequence ID" value="MBA2225195.1"/>
    <property type="molecule type" value="Genomic_DNA"/>
</dbReference>
<dbReference type="RefSeq" id="WP_194536579.1">
    <property type="nucleotide sequence ID" value="NZ_JACEFB010000001.1"/>
</dbReference>
<evidence type="ECO:0000256" key="2">
    <source>
        <dbReference type="ARBA" id="ARBA00022741"/>
    </source>
</evidence>
<evidence type="ECO:0000259" key="6">
    <source>
        <dbReference type="PROSITE" id="PS50011"/>
    </source>
</evidence>
<dbReference type="GO" id="GO:0005524">
    <property type="term" value="F:ATP binding"/>
    <property type="evidence" value="ECO:0007669"/>
    <property type="project" value="UniProtKB-KW"/>
</dbReference>
<evidence type="ECO:0000256" key="1">
    <source>
        <dbReference type="ARBA" id="ARBA00022679"/>
    </source>
</evidence>
<dbReference type="PROSITE" id="PS00108">
    <property type="entry name" value="PROTEIN_KINASE_ST"/>
    <property type="match status" value="1"/>
</dbReference>
<evidence type="ECO:0000256" key="5">
    <source>
        <dbReference type="SAM" id="MobiDB-lite"/>
    </source>
</evidence>
<dbReference type="GO" id="GO:0004674">
    <property type="term" value="F:protein serine/threonine kinase activity"/>
    <property type="evidence" value="ECO:0007669"/>
    <property type="project" value="TreeGrafter"/>
</dbReference>
<protein>
    <submittedName>
        <fullName evidence="7">Protein kinase</fullName>
    </submittedName>
</protein>
<dbReference type="InterPro" id="IPR000719">
    <property type="entry name" value="Prot_kinase_dom"/>
</dbReference>
<sequence>MPTPPATIEDYCALLARSRLLLNEEVEAAYQRFQKESEAEGKSTTDIDRFRRYLVRQRLLTEYQAHMIQRGRAEGFFIGGYKILDRVGKGHMGVGGVYKALHHLGQIVALKILPASKASDPHTLARFQREARLLLQLDHPNIVRAFQVGEAHGVHYLVMEYLEGETLQEVLQRRGRLPWQEAVRLIHQAFQGLQHLHERHMVHRDLKPANLMLVDGRESEKETEESRRDHDDTTWDATLKILDIGLGRELFDENAPEGQIETQITQEGSVLGTPDYMAPEQARDASSADIRADIYSLGCVLYHCITGQPPFPDSNIMAQMVRHAMEPPRPLGEFVPDIPPMLQAVMDTLLAKQPEKRYATPAAASTALQPLLTSRGARPTLARLTPAYKAWLENESALELAPPPLGVKGTSSDVPHRSSGIRKAAPDTAPKPILPPESVPTAIPPGGNVQQMAGLSAPPGLATAAPAYPLPQAVPMPQPGPAVAPQPVPPSPPMLEVDVELVTGPTELANRPVTEDRPLTELSRRDWMMLIAGSASVFSATALGFVIARLLSPKPPEPPPSE</sequence>
<keyword evidence="1" id="KW-0808">Transferase</keyword>
<dbReference type="AlphaFoldDB" id="A0A7V8VBY3"/>
<keyword evidence="3 7" id="KW-0418">Kinase</keyword>
<keyword evidence="4" id="KW-0067">ATP-binding</keyword>
<dbReference type="PANTHER" id="PTHR43289:SF6">
    <property type="entry name" value="SERINE_THREONINE-PROTEIN KINASE NEKL-3"/>
    <property type="match status" value="1"/>
</dbReference>
<evidence type="ECO:0000256" key="4">
    <source>
        <dbReference type="ARBA" id="ARBA00022840"/>
    </source>
</evidence>
<evidence type="ECO:0000313" key="7">
    <source>
        <dbReference type="EMBL" id="MBA2225195.1"/>
    </source>
</evidence>